<dbReference type="Proteomes" id="UP000317935">
    <property type="component" value="Plasmid pSNTW101c_2"/>
</dbReference>
<dbReference type="InterPro" id="IPR008813">
    <property type="entry name" value="Plasmid_replication_RepL"/>
</dbReference>
<keyword evidence="5" id="KW-1185">Reference proteome</keyword>
<evidence type="ECO:0000313" key="3">
    <source>
        <dbReference type="EMBL" id="BCD71094.1"/>
    </source>
</evidence>
<dbReference type="Pfam" id="PF05732">
    <property type="entry name" value="RepL"/>
    <property type="match status" value="1"/>
</dbReference>
<dbReference type="Proteomes" id="UP000509742">
    <property type="component" value="Plasmid pNHP190020_2"/>
</dbReference>
<geneLocation type="plasmid" evidence="2 5">
    <name>pNHP190020_2</name>
</geneLocation>
<protein>
    <recommendedName>
        <fullName evidence="1">Plasmid replication protein RepL domain-containing protein</fullName>
    </recommendedName>
</protein>
<gene>
    <name evidence="2" type="ORF">NHP190020_18300</name>
    <name evidence="3" type="ORF">SNTW_17390</name>
</gene>
<dbReference type="GeneID" id="56929572"/>
<reference evidence="3 4" key="1">
    <citation type="submission" date="2019-06" db="EMBL/GenBank/DDBJ databases">
        <title>Complete genome sequence of Helicobacter suis SNTW101c.</title>
        <authorList>
            <person name="Rimbara E."/>
            <person name="Suzuki M."/>
            <person name="Matsui H."/>
            <person name="Nakamura M."/>
            <person name="Mori S."/>
            <person name="Shibayama K."/>
        </authorList>
    </citation>
    <scope>NUCLEOTIDE SEQUENCE [LARGE SCALE GENOMIC DNA]</scope>
    <source>
        <strain evidence="3 4">SNTW101c</strain>
        <plasmid evidence="4">Plasmid: psntw101c_2 dna</plasmid>
        <plasmid evidence="3">pSNTW101c_2</plasmid>
    </source>
</reference>
<dbReference type="AlphaFoldDB" id="A0A6J4D0X8"/>
<proteinExistence type="predicted"/>
<geneLocation type="plasmid" evidence="3">
    <name>pSNTW101c_2</name>
</geneLocation>
<dbReference type="RefSeq" id="WP_034377234.1">
    <property type="nucleotide sequence ID" value="NZ_AP019776.1"/>
</dbReference>
<reference evidence="2 5" key="2">
    <citation type="submission" date="2020-04" db="EMBL/GenBank/DDBJ databases">
        <title>Genomic analysis of gastric non-Helicobacter pylori Helicobacters isolated in Japan.</title>
        <authorList>
            <person name="Suzuki M."/>
            <person name="Rimbara E."/>
        </authorList>
    </citation>
    <scope>NUCLEOTIDE SEQUENCE [LARGE SCALE GENOMIC DNA]</scope>
    <source>
        <strain evidence="2 5">NHP19-0020</strain>
        <plasmid evidence="2 5">pNHP190020_2</plasmid>
    </source>
</reference>
<geneLocation type="plasmid" evidence="4">
    <name>: psntw101c_2 dna</name>
</geneLocation>
<dbReference type="GO" id="GO:0006260">
    <property type="term" value="P:DNA replication"/>
    <property type="evidence" value="ECO:0007669"/>
    <property type="project" value="InterPro"/>
</dbReference>
<name>A0A6J4D0X8_9HELI</name>
<dbReference type="EMBL" id="AP023038">
    <property type="protein sequence ID" value="BCD46791.1"/>
    <property type="molecule type" value="Genomic_DNA"/>
</dbReference>
<accession>A0A6J4D0X8</accession>
<dbReference type="GO" id="GO:0006276">
    <property type="term" value="P:plasmid maintenance"/>
    <property type="evidence" value="ECO:0007669"/>
    <property type="project" value="InterPro"/>
</dbReference>
<dbReference type="Gene3D" id="1.10.10.10">
    <property type="entry name" value="Winged helix-like DNA-binding domain superfamily/Winged helix DNA-binding domain"/>
    <property type="match status" value="1"/>
</dbReference>
<evidence type="ECO:0000313" key="4">
    <source>
        <dbReference type="Proteomes" id="UP000317935"/>
    </source>
</evidence>
<feature type="domain" description="Plasmid replication protein RepL" evidence="1">
    <location>
        <begin position="51"/>
        <end position="109"/>
    </location>
</feature>
<sequence>MKHTACELHIPHNSNIDENALLAGFVIHDIIKDGTNDMSITMLKACIKLVELRDRENSVFVTSVKLAKLCGVSLDTAKRALKALVDKKVLQPLTARGGAYRLNTKVVFIHQRAPRES</sequence>
<dbReference type="EMBL" id="AP019776">
    <property type="protein sequence ID" value="BCD71094.1"/>
    <property type="molecule type" value="Genomic_DNA"/>
</dbReference>
<evidence type="ECO:0000313" key="2">
    <source>
        <dbReference type="EMBL" id="BCD46791.1"/>
    </source>
</evidence>
<keyword evidence="3" id="KW-0614">Plasmid</keyword>
<organism evidence="3 4">
    <name type="scientific">Helicobacter suis</name>
    <dbReference type="NCBI Taxonomy" id="104628"/>
    <lineage>
        <taxon>Bacteria</taxon>
        <taxon>Pseudomonadati</taxon>
        <taxon>Campylobacterota</taxon>
        <taxon>Epsilonproteobacteria</taxon>
        <taxon>Campylobacterales</taxon>
        <taxon>Helicobacteraceae</taxon>
        <taxon>Helicobacter</taxon>
    </lineage>
</organism>
<evidence type="ECO:0000259" key="1">
    <source>
        <dbReference type="Pfam" id="PF05732"/>
    </source>
</evidence>
<evidence type="ECO:0000313" key="5">
    <source>
        <dbReference type="Proteomes" id="UP000509742"/>
    </source>
</evidence>
<dbReference type="InterPro" id="IPR036388">
    <property type="entry name" value="WH-like_DNA-bd_sf"/>
</dbReference>